<dbReference type="GO" id="GO:0032230">
    <property type="term" value="P:positive regulation of synaptic transmission, GABAergic"/>
    <property type="evidence" value="ECO:0007669"/>
    <property type="project" value="TreeGrafter"/>
</dbReference>
<feature type="transmembrane region" description="Helical" evidence="5">
    <location>
        <begin position="70"/>
        <end position="89"/>
    </location>
</feature>
<evidence type="ECO:0000259" key="6">
    <source>
        <dbReference type="Pfam" id="PF00520"/>
    </source>
</evidence>
<evidence type="ECO:0000256" key="1">
    <source>
        <dbReference type="ARBA" id="ARBA00004141"/>
    </source>
</evidence>
<evidence type="ECO:0000256" key="4">
    <source>
        <dbReference type="ARBA" id="ARBA00023136"/>
    </source>
</evidence>
<protein>
    <recommendedName>
        <fullName evidence="6">Ion transport domain-containing protein</fullName>
    </recommendedName>
</protein>
<keyword evidence="8" id="KW-1185">Reference proteome</keyword>
<evidence type="ECO:0000256" key="5">
    <source>
        <dbReference type="SAM" id="Phobius"/>
    </source>
</evidence>
<dbReference type="PANTHER" id="PTHR46141:SF1">
    <property type="entry name" value="SODIUM LEAK CHANNEL NALCN"/>
    <property type="match status" value="1"/>
</dbReference>
<dbReference type="InterPro" id="IPR005821">
    <property type="entry name" value="Ion_trans_dom"/>
</dbReference>
<sequence length="220" mass="25579">MMLVNRKTSFKDGMPMADYGPDENLNDNADIEWVNKSWVRRLLRVCAFVSMISVSMNTPKTFVYYPHLEYLTFVIDLVLMILFSSEMVAKMHIRGVWKGEAPYLRDRWCQFDGVMVMCLWGSVSGQIYEMATNGPSTNNTAAAIIGIIRSPRPLILVRVFRNFLKFQLPKNRINSIFKRSSQQIYNVTIFFLFFMSLYGFLGVQFFGKMKRRCVRKGTQP</sequence>
<proteinExistence type="predicted"/>
<feature type="non-terminal residue" evidence="7">
    <location>
        <position position="220"/>
    </location>
</feature>
<dbReference type="SUPFAM" id="SSF81324">
    <property type="entry name" value="Voltage-gated potassium channels"/>
    <property type="match status" value="1"/>
</dbReference>
<dbReference type="STRING" id="188477.A0A433THY7"/>
<dbReference type="InterPro" id="IPR027359">
    <property type="entry name" value="Volt_channel_dom_sf"/>
</dbReference>
<dbReference type="Pfam" id="PF00520">
    <property type="entry name" value="Ion_trans"/>
    <property type="match status" value="1"/>
</dbReference>
<keyword evidence="3 5" id="KW-1133">Transmembrane helix</keyword>
<dbReference type="GO" id="GO:0005261">
    <property type="term" value="F:monoatomic cation channel activity"/>
    <property type="evidence" value="ECO:0007669"/>
    <property type="project" value="InterPro"/>
</dbReference>
<dbReference type="EMBL" id="RQTK01000353">
    <property type="protein sequence ID" value="RUS81149.1"/>
    <property type="molecule type" value="Genomic_DNA"/>
</dbReference>
<dbReference type="PANTHER" id="PTHR46141">
    <property type="entry name" value="SODIUM LEAK CHANNEL NON-SELECTIVE PROTEIN"/>
    <property type="match status" value="1"/>
</dbReference>
<comment type="caution">
    <text evidence="7">The sequence shown here is derived from an EMBL/GenBank/DDBJ whole genome shotgun (WGS) entry which is preliminary data.</text>
</comment>
<name>A0A433THY7_ELYCH</name>
<keyword evidence="4 5" id="KW-0472">Membrane</keyword>
<keyword evidence="2 5" id="KW-0812">Transmembrane</keyword>
<dbReference type="Gene3D" id="1.20.120.350">
    <property type="entry name" value="Voltage-gated potassium channels. Chain C"/>
    <property type="match status" value="1"/>
</dbReference>
<comment type="subcellular location">
    <subcellularLocation>
        <location evidence="1">Membrane</location>
        <topology evidence="1">Multi-pass membrane protein</topology>
    </subcellularLocation>
</comment>
<dbReference type="InterPro" id="IPR028823">
    <property type="entry name" value="NALCN"/>
</dbReference>
<dbReference type="GO" id="GO:0005886">
    <property type="term" value="C:plasma membrane"/>
    <property type="evidence" value="ECO:0007669"/>
    <property type="project" value="TreeGrafter"/>
</dbReference>
<dbReference type="OrthoDB" id="10069766at2759"/>
<reference evidence="7 8" key="1">
    <citation type="submission" date="2019-01" db="EMBL/GenBank/DDBJ databases">
        <title>A draft genome assembly of the solar-powered sea slug Elysia chlorotica.</title>
        <authorList>
            <person name="Cai H."/>
            <person name="Li Q."/>
            <person name="Fang X."/>
            <person name="Li J."/>
            <person name="Curtis N.E."/>
            <person name="Altenburger A."/>
            <person name="Shibata T."/>
            <person name="Feng M."/>
            <person name="Maeda T."/>
            <person name="Schwartz J.A."/>
            <person name="Shigenobu S."/>
            <person name="Lundholm N."/>
            <person name="Nishiyama T."/>
            <person name="Yang H."/>
            <person name="Hasebe M."/>
            <person name="Li S."/>
            <person name="Pierce S.K."/>
            <person name="Wang J."/>
        </authorList>
    </citation>
    <scope>NUCLEOTIDE SEQUENCE [LARGE SCALE GENOMIC DNA]</scope>
    <source>
        <strain evidence="7">EC2010</strain>
        <tissue evidence="7">Whole organism of an adult</tissue>
    </source>
</reference>
<dbReference type="GO" id="GO:0032224">
    <property type="term" value="P:positive regulation of synaptic transmission, cholinergic"/>
    <property type="evidence" value="ECO:0007669"/>
    <property type="project" value="TreeGrafter"/>
</dbReference>
<evidence type="ECO:0000256" key="3">
    <source>
        <dbReference type="ARBA" id="ARBA00022989"/>
    </source>
</evidence>
<evidence type="ECO:0000313" key="7">
    <source>
        <dbReference type="EMBL" id="RUS81149.1"/>
    </source>
</evidence>
<feature type="domain" description="Ion transport" evidence="6">
    <location>
        <begin position="40"/>
        <end position="210"/>
    </location>
</feature>
<accession>A0A433THY7</accession>
<organism evidence="7 8">
    <name type="scientific">Elysia chlorotica</name>
    <name type="common">Eastern emerald elysia</name>
    <name type="synonym">Sea slug</name>
    <dbReference type="NCBI Taxonomy" id="188477"/>
    <lineage>
        <taxon>Eukaryota</taxon>
        <taxon>Metazoa</taxon>
        <taxon>Spiralia</taxon>
        <taxon>Lophotrochozoa</taxon>
        <taxon>Mollusca</taxon>
        <taxon>Gastropoda</taxon>
        <taxon>Heterobranchia</taxon>
        <taxon>Euthyneura</taxon>
        <taxon>Panpulmonata</taxon>
        <taxon>Sacoglossa</taxon>
        <taxon>Placobranchoidea</taxon>
        <taxon>Plakobranchidae</taxon>
        <taxon>Elysia</taxon>
    </lineage>
</organism>
<dbReference type="Proteomes" id="UP000271974">
    <property type="component" value="Unassembled WGS sequence"/>
</dbReference>
<evidence type="ECO:0000256" key="2">
    <source>
        <dbReference type="ARBA" id="ARBA00022692"/>
    </source>
</evidence>
<evidence type="ECO:0000313" key="8">
    <source>
        <dbReference type="Proteomes" id="UP000271974"/>
    </source>
</evidence>
<feature type="transmembrane region" description="Helical" evidence="5">
    <location>
        <begin position="184"/>
        <end position="206"/>
    </location>
</feature>
<gene>
    <name evidence="7" type="ORF">EGW08_011090</name>
</gene>
<dbReference type="AlphaFoldDB" id="A0A433THY7"/>